<evidence type="ECO:0000313" key="1">
    <source>
        <dbReference type="EMBL" id="ESA05797.1"/>
    </source>
</evidence>
<dbReference type="EMBL" id="KI292523">
    <property type="protein sequence ID" value="ESA05797.1"/>
    <property type="molecule type" value="Genomic_DNA"/>
</dbReference>
<protein>
    <submittedName>
        <fullName evidence="1">Uncharacterized protein</fullName>
    </submittedName>
</protein>
<accession>U9TED4</accession>
<organism evidence="1">
    <name type="scientific">Rhizophagus irregularis (strain DAOM 181602 / DAOM 197198 / MUCL 43194)</name>
    <name type="common">Arbuscular mycorrhizal fungus</name>
    <name type="synonym">Glomus intraradices</name>
    <dbReference type="NCBI Taxonomy" id="747089"/>
    <lineage>
        <taxon>Eukaryota</taxon>
        <taxon>Fungi</taxon>
        <taxon>Fungi incertae sedis</taxon>
        <taxon>Mucoromycota</taxon>
        <taxon>Glomeromycotina</taxon>
        <taxon>Glomeromycetes</taxon>
        <taxon>Glomerales</taxon>
        <taxon>Glomeraceae</taxon>
        <taxon>Rhizophagus</taxon>
    </lineage>
</organism>
<dbReference type="AlphaFoldDB" id="U9TED4"/>
<dbReference type="HOGENOM" id="CLU_2074381_0_0_1"/>
<sequence>MNPFFKKSSQNEAIAIDENESATIGKWITEGNNMNQGRLSGCSSINLNKEIAHVLGDELDEEEVVNTVERPKLLLRGNEFMSLIESSAPEKVISDTNKSTKDTESSVVKLFVCSIGVQ</sequence>
<reference evidence="1" key="1">
    <citation type="submission" date="2013-07" db="EMBL/GenBank/DDBJ databases">
        <title>The genome of an arbuscular mycorrhizal fungus provides insights into the evolution of the oldest plant symbiosis.</title>
        <authorList>
            <consortium name="DOE Joint Genome Institute"/>
            <person name="Tisserant E."/>
            <person name="Malbreil M."/>
            <person name="Kuo A."/>
            <person name="Kohler A."/>
            <person name="Symeonidi A."/>
            <person name="Balestrini R."/>
            <person name="Charron P."/>
            <person name="Duensing N."/>
            <person name="Frei-dit-Frey N."/>
            <person name="Gianinazzi-Pearson V."/>
            <person name="Gilbert B."/>
            <person name="Handa Y."/>
            <person name="Hijri M."/>
            <person name="Kaul R."/>
            <person name="Kawaguchi M."/>
            <person name="Krajinski F."/>
            <person name="Lammers P."/>
            <person name="Lapierre D."/>
            <person name="Masclaux F.G."/>
            <person name="Murat C."/>
            <person name="Morin E."/>
            <person name="Ndikumana S."/>
            <person name="Pagni M."/>
            <person name="Petitpierre D."/>
            <person name="Requena N."/>
            <person name="Rosikiewicz P."/>
            <person name="Riley R."/>
            <person name="Saito K."/>
            <person name="San Clemente H."/>
            <person name="Shapiro H."/>
            <person name="van Tuinen D."/>
            <person name="Becard G."/>
            <person name="Bonfante P."/>
            <person name="Paszkowski U."/>
            <person name="Shachar-Hill Y."/>
            <person name="Young J.P."/>
            <person name="Sanders I.R."/>
            <person name="Henrissat B."/>
            <person name="Rensing S.A."/>
            <person name="Grigoriev I.V."/>
            <person name="Corradi N."/>
            <person name="Roux C."/>
            <person name="Martin F."/>
        </authorList>
    </citation>
    <scope>NUCLEOTIDE SEQUENCE</scope>
    <source>
        <strain evidence="1">DAOM 197198</strain>
    </source>
</reference>
<name>U9TED4_RHIID</name>
<gene>
    <name evidence="1" type="ORF">GLOINDRAFT_99567</name>
</gene>
<proteinExistence type="predicted"/>